<evidence type="ECO:0000256" key="1">
    <source>
        <dbReference type="ARBA" id="ARBA00022679"/>
    </source>
</evidence>
<dbReference type="InterPro" id="IPR050832">
    <property type="entry name" value="Bact_Acetyltransf"/>
</dbReference>
<dbReference type="PANTHER" id="PTHR43877">
    <property type="entry name" value="AMINOALKYLPHOSPHONATE N-ACETYLTRANSFERASE-RELATED-RELATED"/>
    <property type="match status" value="1"/>
</dbReference>
<dbReference type="InterPro" id="IPR016181">
    <property type="entry name" value="Acyl_CoA_acyltransferase"/>
</dbReference>
<dbReference type="RefSeq" id="WP_251948641.1">
    <property type="nucleotide sequence ID" value="NZ_JAMRYM010000188.1"/>
</dbReference>
<dbReference type="Pfam" id="PF00583">
    <property type="entry name" value="Acetyltransf_1"/>
    <property type="match status" value="1"/>
</dbReference>
<evidence type="ECO:0000259" key="3">
    <source>
        <dbReference type="PROSITE" id="PS51186"/>
    </source>
</evidence>
<dbReference type="Proteomes" id="UP001155240">
    <property type="component" value="Unassembled WGS sequence"/>
</dbReference>
<evidence type="ECO:0000256" key="2">
    <source>
        <dbReference type="ARBA" id="ARBA00023315"/>
    </source>
</evidence>
<gene>
    <name evidence="4" type="ORF">NB037_19180</name>
</gene>
<dbReference type="InterPro" id="IPR000182">
    <property type="entry name" value="GNAT_dom"/>
</dbReference>
<evidence type="ECO:0000313" key="4">
    <source>
        <dbReference type="EMBL" id="MCM6764539.1"/>
    </source>
</evidence>
<dbReference type="Gene3D" id="3.40.630.30">
    <property type="match status" value="1"/>
</dbReference>
<proteinExistence type="predicted"/>
<organism evidence="4 5">
    <name type="scientific">Rathayibacter rubneri</name>
    <dbReference type="NCBI Taxonomy" id="2950106"/>
    <lineage>
        <taxon>Bacteria</taxon>
        <taxon>Bacillati</taxon>
        <taxon>Actinomycetota</taxon>
        <taxon>Actinomycetes</taxon>
        <taxon>Micrococcales</taxon>
        <taxon>Microbacteriaceae</taxon>
        <taxon>Rathayibacter</taxon>
    </lineage>
</organism>
<accession>A0A9X2E577</accession>
<dbReference type="EMBL" id="JAMRYM010000188">
    <property type="protein sequence ID" value="MCM6764539.1"/>
    <property type="molecule type" value="Genomic_DNA"/>
</dbReference>
<dbReference type="SUPFAM" id="SSF55729">
    <property type="entry name" value="Acyl-CoA N-acyltransferases (Nat)"/>
    <property type="match status" value="1"/>
</dbReference>
<evidence type="ECO:0000313" key="5">
    <source>
        <dbReference type="Proteomes" id="UP001155240"/>
    </source>
</evidence>
<keyword evidence="1" id="KW-0808">Transferase</keyword>
<dbReference type="CDD" id="cd04301">
    <property type="entry name" value="NAT_SF"/>
    <property type="match status" value="1"/>
</dbReference>
<dbReference type="GO" id="GO:0016747">
    <property type="term" value="F:acyltransferase activity, transferring groups other than amino-acyl groups"/>
    <property type="evidence" value="ECO:0007669"/>
    <property type="project" value="InterPro"/>
</dbReference>
<reference evidence="4" key="1">
    <citation type="submission" date="2022-06" db="EMBL/GenBank/DDBJ databases">
        <title>Whole genome shotgun sequencing (WGS) of Rathayibacter sp. ZW T2_19, isolated from stored onions (Allium cepa).</title>
        <authorList>
            <person name="Stoll D.A."/>
            <person name="Huch M."/>
        </authorList>
    </citation>
    <scope>NUCLEOTIDE SEQUENCE</scope>
    <source>
        <strain evidence="4">ZW T2_19</strain>
    </source>
</reference>
<keyword evidence="5" id="KW-1185">Reference proteome</keyword>
<dbReference type="PANTHER" id="PTHR43877:SF2">
    <property type="entry name" value="AMINOALKYLPHOSPHONATE N-ACETYLTRANSFERASE-RELATED"/>
    <property type="match status" value="1"/>
</dbReference>
<dbReference type="AlphaFoldDB" id="A0A9X2E577"/>
<comment type="caution">
    <text evidence="4">The sequence shown here is derived from an EMBL/GenBank/DDBJ whole genome shotgun (WGS) entry which is preliminary data.</text>
</comment>
<name>A0A9X2E577_9MICO</name>
<dbReference type="PROSITE" id="PS51186">
    <property type="entry name" value="GNAT"/>
    <property type="match status" value="1"/>
</dbReference>
<feature type="domain" description="N-acetyltransferase" evidence="3">
    <location>
        <begin position="1"/>
        <end position="142"/>
    </location>
</feature>
<protein>
    <submittedName>
        <fullName evidence="4">GNAT family N-acetyltransferase</fullName>
    </submittedName>
</protein>
<sequence>MTGPVAVRLEHSDSPGAAALLALTDHGTSLDREHARLFVARAEGALDDRPLGLVALAPGPDDFAELVRLVVLPEARRRGVARRLVAAAESWARVQRIRTLRFRVDAADDAVRSAARALGYVEVDGFGAHVGDDSAACFAKGL</sequence>
<keyword evidence="2" id="KW-0012">Acyltransferase</keyword>